<comment type="caution">
    <text evidence="1">The sequence shown here is derived from an EMBL/GenBank/DDBJ whole genome shotgun (WGS) entry which is preliminary data.</text>
</comment>
<reference evidence="2" key="1">
    <citation type="journal article" date="2019" name="Int. J. Syst. Evol. Microbiol.">
        <title>The Global Catalogue of Microorganisms (GCM) 10K type strain sequencing project: providing services to taxonomists for standard genome sequencing and annotation.</title>
        <authorList>
            <consortium name="The Broad Institute Genomics Platform"/>
            <consortium name="The Broad Institute Genome Sequencing Center for Infectious Disease"/>
            <person name="Wu L."/>
            <person name="Ma J."/>
        </authorList>
    </citation>
    <scope>NUCLEOTIDE SEQUENCE [LARGE SCALE GENOMIC DNA]</scope>
    <source>
        <strain evidence="2">JCM 31890</strain>
    </source>
</reference>
<evidence type="ECO:0000313" key="2">
    <source>
        <dbReference type="Proteomes" id="UP001501788"/>
    </source>
</evidence>
<dbReference type="SUPFAM" id="SSF56399">
    <property type="entry name" value="ADP-ribosylation"/>
    <property type="match status" value="1"/>
</dbReference>
<dbReference type="RefSeq" id="WP_345063755.1">
    <property type="nucleotide sequence ID" value="NZ_BAABEX010000012.1"/>
</dbReference>
<keyword evidence="2" id="KW-1185">Reference proteome</keyword>
<name>A0ABP8L9B5_9BURK</name>
<organism evidence="1 2">
    <name type="scientific">Acidovorax lacteus</name>
    <dbReference type="NCBI Taxonomy" id="1924988"/>
    <lineage>
        <taxon>Bacteria</taxon>
        <taxon>Pseudomonadati</taxon>
        <taxon>Pseudomonadota</taxon>
        <taxon>Betaproteobacteria</taxon>
        <taxon>Burkholderiales</taxon>
        <taxon>Comamonadaceae</taxon>
        <taxon>Acidovorax</taxon>
    </lineage>
</organism>
<accession>A0ABP8L9B5</accession>
<proteinExistence type="predicted"/>
<dbReference type="EMBL" id="BAABEX010000012">
    <property type="protein sequence ID" value="GAA4424650.1"/>
    <property type="molecule type" value="Genomic_DNA"/>
</dbReference>
<gene>
    <name evidence="1" type="ORF">GCM10023090_18470</name>
</gene>
<evidence type="ECO:0000313" key="1">
    <source>
        <dbReference type="EMBL" id="GAA4424650.1"/>
    </source>
</evidence>
<protein>
    <recommendedName>
        <fullName evidence="3">DUF3990 domain-containing protein</fullName>
    </recommendedName>
</protein>
<evidence type="ECO:0008006" key="3">
    <source>
        <dbReference type="Google" id="ProtNLM"/>
    </source>
</evidence>
<sequence>MAADYRQRSGLVLGFHGCDREVGEKILASNSEHLRLSTNDYDWLGQGVYFWENDPQRALEFAQEAHKKPKLSKGYIAEPFVIGAVLDLRFCLDMQERTALDELEFAYELLELRFRTEGKPMPVNKGQDRGQRFLDGAVIDALHRIRELLNREKSSFGQFPPYHSVRGAFWEGGELFPGAAGFQKKSHVQIAVRDVASCIKGYFRPLV</sequence>
<dbReference type="Proteomes" id="UP001501788">
    <property type="component" value="Unassembled WGS sequence"/>
</dbReference>